<organism evidence="1 2">
    <name type="scientific">Amycolatopsis pigmentata</name>
    <dbReference type="NCBI Taxonomy" id="450801"/>
    <lineage>
        <taxon>Bacteria</taxon>
        <taxon>Bacillati</taxon>
        <taxon>Actinomycetota</taxon>
        <taxon>Actinomycetes</taxon>
        <taxon>Pseudonocardiales</taxon>
        <taxon>Pseudonocardiaceae</taxon>
        <taxon>Amycolatopsis</taxon>
    </lineage>
</organism>
<dbReference type="EMBL" id="JBHUKR010000022">
    <property type="protein sequence ID" value="MFD2421621.1"/>
    <property type="molecule type" value="Genomic_DNA"/>
</dbReference>
<evidence type="ECO:0000313" key="2">
    <source>
        <dbReference type="Proteomes" id="UP001597417"/>
    </source>
</evidence>
<proteinExistence type="predicted"/>
<accession>A0ABW5G3E9</accession>
<evidence type="ECO:0000313" key="1">
    <source>
        <dbReference type="EMBL" id="MFD2421621.1"/>
    </source>
</evidence>
<keyword evidence="2" id="KW-1185">Reference proteome</keyword>
<gene>
    <name evidence="1" type="ORF">ACFSXZ_35350</name>
</gene>
<comment type="caution">
    <text evidence="1">The sequence shown here is derived from an EMBL/GenBank/DDBJ whole genome shotgun (WGS) entry which is preliminary data.</text>
</comment>
<protein>
    <submittedName>
        <fullName evidence="1">Uncharacterized protein</fullName>
    </submittedName>
</protein>
<name>A0ABW5G3E9_9PSEU</name>
<dbReference type="Proteomes" id="UP001597417">
    <property type="component" value="Unassembled WGS sequence"/>
</dbReference>
<sequence>MKHLVRALVIPVRTARVVYVDVRDTVSARVLRMRRTVAYWARYIARRSSVTWTVRDNDEWEWACWEADA</sequence>
<reference evidence="2" key="1">
    <citation type="journal article" date="2019" name="Int. J. Syst. Evol. Microbiol.">
        <title>The Global Catalogue of Microorganisms (GCM) 10K type strain sequencing project: providing services to taxonomists for standard genome sequencing and annotation.</title>
        <authorList>
            <consortium name="The Broad Institute Genomics Platform"/>
            <consortium name="The Broad Institute Genome Sequencing Center for Infectious Disease"/>
            <person name="Wu L."/>
            <person name="Ma J."/>
        </authorList>
    </citation>
    <scope>NUCLEOTIDE SEQUENCE [LARGE SCALE GENOMIC DNA]</scope>
    <source>
        <strain evidence="2">CGMCC 4.7645</strain>
    </source>
</reference>
<dbReference type="RefSeq" id="WP_378270309.1">
    <property type="nucleotide sequence ID" value="NZ_JBHUKR010000022.1"/>
</dbReference>